<dbReference type="GO" id="GO:0003676">
    <property type="term" value="F:nucleic acid binding"/>
    <property type="evidence" value="ECO:0007669"/>
    <property type="project" value="InterPro"/>
</dbReference>
<feature type="compositionally biased region" description="Polar residues" evidence="1">
    <location>
        <begin position="640"/>
        <end position="654"/>
    </location>
</feature>
<feature type="domain" description="GAG-pre-integrase" evidence="2">
    <location>
        <begin position="425"/>
        <end position="476"/>
    </location>
</feature>
<proteinExistence type="predicted"/>
<evidence type="ECO:0000256" key="1">
    <source>
        <dbReference type="SAM" id="MobiDB-lite"/>
    </source>
</evidence>
<feature type="region of interest" description="Disordered" evidence="1">
    <location>
        <begin position="630"/>
        <end position="663"/>
    </location>
</feature>
<dbReference type="Gramene" id="evm.model.09.1261">
    <property type="protein sequence ID" value="cds.evm.model.09.1261"/>
    <property type="gene ID" value="evm.TU.09.1261"/>
</dbReference>
<dbReference type="InterPro" id="IPR025724">
    <property type="entry name" value="GAG-pre-integrase_dom"/>
</dbReference>
<evidence type="ECO:0000313" key="4">
    <source>
        <dbReference type="Proteomes" id="UP000596661"/>
    </source>
</evidence>
<dbReference type="EMBL" id="UZAU01000765">
    <property type="status" value="NOT_ANNOTATED_CDS"/>
    <property type="molecule type" value="Genomic_DNA"/>
</dbReference>
<sequence length="676" mass="75158">MDRRFNMVSEHFPPLNANMATVGAAGVNNNGSSFNGAQTRSHSSAEPVYFNHSISIRLNDHNFLLWKQQVLAAIRGNRLLKFIKEPPPAEFLTEDDRAHNRVNQIFTDWEVQDQLLVLWLLSFMTESLLTRMVGCNTAQQIWTTLKKHFTLQNVDLLASVGETLRDRDHVAAIFKGLPSEYDTFVISTNTQVEEYTVGEIEAFLLASESRIEKSGKELDLSANIVTDDQDSMMEANLAWRRFKQQYGRGVGNFGNQFANQFGNRGNRGNEQGYMAGQGSGRGNFHLNRGGRSGVNLNNRVQCQLCLRFGHTAHDFFIDLIRTLQAHRQEPTIAAVEEVSHTTLLMGMHKNGLYTFDPSQIGTIYSSPIPTNSSQCTQPNQCETTSSLNSPINTSVATLDSHPKSKCTFVVTLNNASVVISDCFRCNTSVQNNFTLWHNRLGHPSEKVVQTVLRSCNIPSVNKDSQFSICSACCLGKIHKFPFPKVSSTIISEPLKLVVSDLWGPSHTPSFNGYKYYIHFVDAYSRFTWLYLLKNKSDALKTFQHFKSEAELQLGKSIKTLQTDWGVDIDHNALFDSPTSPNTHCDDHTNDCSLEIPASVIAGDTTHTCIPHVSAIDLHQQSVEHTAATELHQQPAEHTDCAQSSSPQLRNSPATDSRPPPACSSPAALPLLAGCLN</sequence>
<dbReference type="PANTHER" id="PTHR47481">
    <property type="match status" value="1"/>
</dbReference>
<dbReference type="Proteomes" id="UP000596661">
    <property type="component" value="Chromosome 9"/>
</dbReference>
<dbReference type="OMA" id="ETRVHIC"/>
<reference evidence="3" key="1">
    <citation type="submission" date="2018-11" db="EMBL/GenBank/DDBJ databases">
        <authorList>
            <person name="Grassa J C."/>
        </authorList>
    </citation>
    <scope>NUCLEOTIDE SEQUENCE [LARGE SCALE GENOMIC DNA]</scope>
</reference>
<protein>
    <recommendedName>
        <fullName evidence="2">GAG-pre-integrase domain-containing protein</fullName>
    </recommendedName>
</protein>
<dbReference type="InterPro" id="IPR012337">
    <property type="entry name" value="RNaseH-like_sf"/>
</dbReference>
<dbReference type="Gene3D" id="3.30.420.10">
    <property type="entry name" value="Ribonuclease H-like superfamily/Ribonuclease H"/>
    <property type="match status" value="1"/>
</dbReference>
<dbReference type="EnsemblPlants" id="evm.model.09.1261">
    <property type="protein sequence ID" value="cds.evm.model.09.1261"/>
    <property type="gene ID" value="evm.TU.09.1261"/>
</dbReference>
<dbReference type="Pfam" id="PF13976">
    <property type="entry name" value="gag_pre-integrs"/>
    <property type="match status" value="1"/>
</dbReference>
<dbReference type="AlphaFoldDB" id="A0A803QDW0"/>
<organism evidence="3 4">
    <name type="scientific">Cannabis sativa</name>
    <name type="common">Hemp</name>
    <name type="synonym">Marijuana</name>
    <dbReference type="NCBI Taxonomy" id="3483"/>
    <lineage>
        <taxon>Eukaryota</taxon>
        <taxon>Viridiplantae</taxon>
        <taxon>Streptophyta</taxon>
        <taxon>Embryophyta</taxon>
        <taxon>Tracheophyta</taxon>
        <taxon>Spermatophyta</taxon>
        <taxon>Magnoliopsida</taxon>
        <taxon>eudicotyledons</taxon>
        <taxon>Gunneridae</taxon>
        <taxon>Pentapetalae</taxon>
        <taxon>rosids</taxon>
        <taxon>fabids</taxon>
        <taxon>Rosales</taxon>
        <taxon>Cannabaceae</taxon>
        <taxon>Cannabis</taxon>
    </lineage>
</organism>
<evidence type="ECO:0000259" key="2">
    <source>
        <dbReference type="Pfam" id="PF13976"/>
    </source>
</evidence>
<evidence type="ECO:0000313" key="3">
    <source>
        <dbReference type="EnsemblPlants" id="cds.evm.model.09.1261"/>
    </source>
</evidence>
<keyword evidence="4" id="KW-1185">Reference proteome</keyword>
<reference evidence="3" key="2">
    <citation type="submission" date="2021-03" db="UniProtKB">
        <authorList>
            <consortium name="EnsemblPlants"/>
        </authorList>
    </citation>
    <scope>IDENTIFICATION</scope>
</reference>
<dbReference type="SUPFAM" id="SSF53098">
    <property type="entry name" value="Ribonuclease H-like"/>
    <property type="match status" value="1"/>
</dbReference>
<accession>A0A803QDW0</accession>
<dbReference type="PANTHER" id="PTHR47481:SF31">
    <property type="entry name" value="OS01G0873500 PROTEIN"/>
    <property type="match status" value="1"/>
</dbReference>
<name>A0A803QDW0_CANSA</name>
<dbReference type="InterPro" id="IPR036397">
    <property type="entry name" value="RNaseH_sf"/>
</dbReference>